<dbReference type="EMBL" id="GBRH01240002">
    <property type="protein sequence ID" value="JAD57893.1"/>
    <property type="molecule type" value="Transcribed_RNA"/>
</dbReference>
<organism evidence="1">
    <name type="scientific">Arundo donax</name>
    <name type="common">Giant reed</name>
    <name type="synonym">Donax arundinaceus</name>
    <dbReference type="NCBI Taxonomy" id="35708"/>
    <lineage>
        <taxon>Eukaryota</taxon>
        <taxon>Viridiplantae</taxon>
        <taxon>Streptophyta</taxon>
        <taxon>Embryophyta</taxon>
        <taxon>Tracheophyta</taxon>
        <taxon>Spermatophyta</taxon>
        <taxon>Magnoliopsida</taxon>
        <taxon>Liliopsida</taxon>
        <taxon>Poales</taxon>
        <taxon>Poaceae</taxon>
        <taxon>PACMAD clade</taxon>
        <taxon>Arundinoideae</taxon>
        <taxon>Arundineae</taxon>
        <taxon>Arundo</taxon>
    </lineage>
</organism>
<reference evidence="1" key="2">
    <citation type="journal article" date="2015" name="Data Brief">
        <title>Shoot transcriptome of the giant reed, Arundo donax.</title>
        <authorList>
            <person name="Barrero R.A."/>
            <person name="Guerrero F.D."/>
            <person name="Moolhuijzen P."/>
            <person name="Goolsby J.A."/>
            <person name="Tidwell J."/>
            <person name="Bellgard S.E."/>
            <person name="Bellgard M.I."/>
        </authorList>
    </citation>
    <scope>NUCLEOTIDE SEQUENCE</scope>
    <source>
        <tissue evidence="1">Shoot tissue taken approximately 20 cm above the soil surface</tissue>
    </source>
</reference>
<evidence type="ECO:0000313" key="1">
    <source>
        <dbReference type="EMBL" id="JAD57893.1"/>
    </source>
</evidence>
<dbReference type="AlphaFoldDB" id="A0A0A9B6W3"/>
<accession>A0A0A9B6W3</accession>
<sequence>MVGSFAQLHRYIHTLYAHVTIPFLLKVSKTVIPQTTVSVKSDK</sequence>
<name>A0A0A9B6W3_ARUDO</name>
<proteinExistence type="predicted"/>
<reference evidence="1" key="1">
    <citation type="submission" date="2014-09" db="EMBL/GenBank/DDBJ databases">
        <authorList>
            <person name="Magalhaes I.L.F."/>
            <person name="Oliveira U."/>
            <person name="Santos F.R."/>
            <person name="Vidigal T.H.D.A."/>
            <person name="Brescovit A.D."/>
            <person name="Santos A.J."/>
        </authorList>
    </citation>
    <scope>NUCLEOTIDE SEQUENCE</scope>
    <source>
        <tissue evidence="1">Shoot tissue taken approximately 20 cm above the soil surface</tissue>
    </source>
</reference>
<protein>
    <submittedName>
        <fullName evidence="1">Uncharacterized protein</fullName>
    </submittedName>
</protein>